<feature type="chain" id="PRO_5038081358" evidence="1">
    <location>
        <begin position="23"/>
        <end position="351"/>
    </location>
</feature>
<gene>
    <name evidence="2" type="ORF">I5M19_11705</name>
</gene>
<dbReference type="Proteomes" id="UP000613193">
    <property type="component" value="Unassembled WGS sequence"/>
</dbReference>
<sequence>MLKTGLKTLLLLSFSIVFSANAQTTDTVKRDTVLIDTVKKDTVKIDTAVLNGYRISPKRNAIPVPSKPLQIQQELIPVTMLDYKVSYWRRHVTFALNFNQAAFSDNYSAGGVNSIALGSNFIYRLDYNKAPFSYSTELNLLYGKSKNKGQSARKSNDRIFLDNKVATQLSKHWYFFGSLSFESQFDKGYQYTDGSGAVLNPPLLISNFMSPGYLTESLGFEYKPAPYFDLRLGTGTARQTFVLDTTIYHNQPANYGVTPGKTIRNDIAFQIVAIFDKDIAKNMHLNTRYDMFIPYGQPLTYVRHRLDAALVSKVNRLINVSISGTLLFDKNTSDSVQGTEGLGLGIIYKFP</sequence>
<accession>A0A934PTY1</accession>
<evidence type="ECO:0000313" key="2">
    <source>
        <dbReference type="EMBL" id="MBK0379979.1"/>
    </source>
</evidence>
<protein>
    <submittedName>
        <fullName evidence="2">DUF3078 domain-containing protein</fullName>
    </submittedName>
</protein>
<keyword evidence="1" id="KW-0732">Signal</keyword>
<reference evidence="2" key="1">
    <citation type="submission" date="2020-12" db="EMBL/GenBank/DDBJ databases">
        <title>Bacterial novel species Mucilaginibacter sp. SD-g isolated from soil.</title>
        <authorList>
            <person name="Jung H.-Y."/>
        </authorList>
    </citation>
    <scope>NUCLEOTIDE SEQUENCE</scope>
    <source>
        <strain evidence="2">SD-g</strain>
    </source>
</reference>
<organism evidence="2 3">
    <name type="scientific">Mucilaginibacter segetis</name>
    <dbReference type="NCBI Taxonomy" id="2793071"/>
    <lineage>
        <taxon>Bacteria</taxon>
        <taxon>Pseudomonadati</taxon>
        <taxon>Bacteroidota</taxon>
        <taxon>Sphingobacteriia</taxon>
        <taxon>Sphingobacteriales</taxon>
        <taxon>Sphingobacteriaceae</taxon>
        <taxon>Mucilaginibacter</taxon>
    </lineage>
</organism>
<feature type="signal peptide" evidence="1">
    <location>
        <begin position="1"/>
        <end position="22"/>
    </location>
</feature>
<dbReference type="InterPro" id="IPR021428">
    <property type="entry name" value="DUF3078"/>
</dbReference>
<dbReference type="EMBL" id="JAEHFW010000002">
    <property type="protein sequence ID" value="MBK0379979.1"/>
    <property type="molecule type" value="Genomic_DNA"/>
</dbReference>
<keyword evidence="3" id="KW-1185">Reference proteome</keyword>
<proteinExistence type="predicted"/>
<dbReference type="AlphaFoldDB" id="A0A934PTY1"/>
<evidence type="ECO:0000256" key="1">
    <source>
        <dbReference type="SAM" id="SignalP"/>
    </source>
</evidence>
<dbReference type="Pfam" id="PF11276">
    <property type="entry name" value="DUF3078"/>
    <property type="match status" value="1"/>
</dbReference>
<comment type="caution">
    <text evidence="2">The sequence shown here is derived from an EMBL/GenBank/DDBJ whole genome shotgun (WGS) entry which is preliminary data.</text>
</comment>
<evidence type="ECO:0000313" key="3">
    <source>
        <dbReference type="Proteomes" id="UP000613193"/>
    </source>
</evidence>
<name>A0A934PTY1_9SPHI</name>